<evidence type="ECO:0000256" key="13">
    <source>
        <dbReference type="RuleBase" id="RU365074"/>
    </source>
</evidence>
<keyword evidence="12 13" id="KW-0539">Nucleus</keyword>
<evidence type="ECO:0000256" key="2">
    <source>
        <dbReference type="ARBA" id="ARBA00006301"/>
    </source>
</evidence>
<sequence length="415" mass="47805">MDIFSIPDWETNKTGDRNATQLSNINVKAKAIKVTKVKRKLIKSKKTKNKSTLNDQPHFPNIKSQNKKEDAKNNKFMPPKKFMDKKHQKGDLFTNDKSSNRVEKNLKNSLLNNKKVILKSPKEITDKIQKQHMKRLKKRNKIMTNKKVLADETPNNLAKTNDDETTSEIVNIVDKNALKIQNKKRKLINLLNTSPGIGNKKEQGKSSLRERMLQKLKASRFRYINEQIYNTDSKETKEYFTKDPDAFLAYHEGYRQQVSKWPLNPIDIIIKSIKKMPISYIVADMGCGEAKLASSVSQKVHSFDLVSVNNHVIAHDMSKVPLADDSVDVVVFCLSLMGSNIREYLFEAGRILKNGGLLKIAEVESRFDKVDDFIEGLKRFGFVNIWKDLSHNLFYFLDFKKTFRCKSLHKLPTIS</sequence>
<evidence type="ECO:0000256" key="7">
    <source>
        <dbReference type="ARBA" id="ARBA00022679"/>
    </source>
</evidence>
<dbReference type="CDD" id="cd02440">
    <property type="entry name" value="AdoMet_MTases"/>
    <property type="match status" value="1"/>
</dbReference>
<dbReference type="EC" id="2.1.1.-" evidence="13"/>
<dbReference type="PANTHER" id="PTHR12787">
    <property type="entry name" value="RIBOSOMAL RNA-PROCESSING PROTEIN 8"/>
    <property type="match status" value="1"/>
</dbReference>
<comment type="function">
    <text evidence="13">Probable methyltransferase required to silence rDNA.</text>
</comment>
<evidence type="ECO:0000256" key="6">
    <source>
        <dbReference type="ARBA" id="ARBA00022603"/>
    </source>
</evidence>
<dbReference type="InterPro" id="IPR007823">
    <property type="entry name" value="RRP8"/>
</dbReference>
<keyword evidence="5 13" id="KW-0698">rRNA processing</keyword>
<dbReference type="SUPFAM" id="SSF53335">
    <property type="entry name" value="S-adenosyl-L-methionine-dependent methyltransferases"/>
    <property type="match status" value="1"/>
</dbReference>
<comment type="caution">
    <text evidence="15">The sequence shown here is derived from an EMBL/GenBank/DDBJ whole genome shotgun (WGS) entry which is preliminary data.</text>
</comment>
<dbReference type="GO" id="GO:0005730">
    <property type="term" value="C:nucleolus"/>
    <property type="evidence" value="ECO:0007669"/>
    <property type="project" value="UniProtKB-SubCell"/>
</dbReference>
<gene>
    <name evidence="15" type="ORF">AMK59_3282</name>
</gene>
<evidence type="ECO:0000256" key="4">
    <source>
        <dbReference type="ARBA" id="ARBA00022491"/>
    </source>
</evidence>
<keyword evidence="8 13" id="KW-0949">S-adenosyl-L-methionine</keyword>
<dbReference type="OrthoDB" id="10258825at2759"/>
<evidence type="ECO:0000256" key="8">
    <source>
        <dbReference type="ARBA" id="ARBA00022691"/>
    </source>
</evidence>
<dbReference type="PANTHER" id="PTHR12787:SF0">
    <property type="entry name" value="RIBOSOMAL RNA-PROCESSING PROTEIN 8"/>
    <property type="match status" value="1"/>
</dbReference>
<protein>
    <recommendedName>
        <fullName evidence="3 13">Ribosomal RNA-processing protein 8</fullName>
        <ecNumber evidence="13">2.1.1.-</ecNumber>
    </recommendedName>
</protein>
<dbReference type="Gene3D" id="3.40.50.150">
    <property type="entry name" value="Vaccinia Virus protein VP39"/>
    <property type="match status" value="1"/>
</dbReference>
<keyword evidence="6 13" id="KW-0489">Methyltransferase</keyword>
<evidence type="ECO:0000256" key="5">
    <source>
        <dbReference type="ARBA" id="ARBA00022552"/>
    </source>
</evidence>
<keyword evidence="11" id="KW-0804">Transcription</keyword>
<dbReference type="GO" id="GO:0000183">
    <property type="term" value="P:rDNA heterochromatin formation"/>
    <property type="evidence" value="ECO:0007669"/>
    <property type="project" value="TreeGrafter"/>
</dbReference>
<dbReference type="GO" id="GO:0008168">
    <property type="term" value="F:methyltransferase activity"/>
    <property type="evidence" value="ECO:0007669"/>
    <property type="project" value="UniProtKB-KW"/>
</dbReference>
<evidence type="ECO:0000256" key="3">
    <source>
        <dbReference type="ARBA" id="ARBA00020203"/>
    </source>
</evidence>
<evidence type="ECO:0000256" key="10">
    <source>
        <dbReference type="ARBA" id="ARBA00023015"/>
    </source>
</evidence>
<keyword evidence="7 13" id="KW-0808">Transferase</keyword>
<organism evidence="15 16">
    <name type="scientific">Oryctes borbonicus</name>
    <dbReference type="NCBI Taxonomy" id="1629725"/>
    <lineage>
        <taxon>Eukaryota</taxon>
        <taxon>Metazoa</taxon>
        <taxon>Ecdysozoa</taxon>
        <taxon>Arthropoda</taxon>
        <taxon>Hexapoda</taxon>
        <taxon>Insecta</taxon>
        <taxon>Pterygota</taxon>
        <taxon>Neoptera</taxon>
        <taxon>Endopterygota</taxon>
        <taxon>Coleoptera</taxon>
        <taxon>Polyphaga</taxon>
        <taxon>Scarabaeiformia</taxon>
        <taxon>Scarabaeidae</taxon>
        <taxon>Dynastinae</taxon>
        <taxon>Oryctes</taxon>
    </lineage>
</organism>
<accession>A0A0T6B684</accession>
<evidence type="ECO:0000313" key="15">
    <source>
        <dbReference type="EMBL" id="KRT82895.1"/>
    </source>
</evidence>
<evidence type="ECO:0000256" key="9">
    <source>
        <dbReference type="ARBA" id="ARBA00022853"/>
    </source>
</evidence>
<dbReference type="InterPro" id="IPR029063">
    <property type="entry name" value="SAM-dependent_MTases_sf"/>
</dbReference>
<dbReference type="Pfam" id="PF05148">
    <property type="entry name" value="Methyltransf_8"/>
    <property type="match status" value="1"/>
</dbReference>
<dbReference type="GO" id="GO:0006364">
    <property type="term" value="P:rRNA processing"/>
    <property type="evidence" value="ECO:0007669"/>
    <property type="project" value="UniProtKB-UniRule"/>
</dbReference>
<feature type="compositionally biased region" description="Basic residues" evidence="14">
    <location>
        <begin position="40"/>
        <end position="49"/>
    </location>
</feature>
<evidence type="ECO:0000256" key="12">
    <source>
        <dbReference type="ARBA" id="ARBA00023242"/>
    </source>
</evidence>
<dbReference type="GO" id="GO:0032259">
    <property type="term" value="P:methylation"/>
    <property type="evidence" value="ECO:0007669"/>
    <property type="project" value="UniProtKB-KW"/>
</dbReference>
<dbReference type="FunFam" id="1.10.10.2150:FF:000001">
    <property type="entry name" value="Ribosomal RNA-processing protein 8"/>
    <property type="match status" value="1"/>
</dbReference>
<dbReference type="GO" id="GO:0046015">
    <property type="term" value="P:regulation of transcription by glucose"/>
    <property type="evidence" value="ECO:0007669"/>
    <property type="project" value="TreeGrafter"/>
</dbReference>
<dbReference type="FunFam" id="3.40.50.150:FF:000068">
    <property type="entry name" value="Ribosomal RNA-processing protein 8"/>
    <property type="match status" value="1"/>
</dbReference>
<reference evidence="15 16" key="1">
    <citation type="submission" date="2015-09" db="EMBL/GenBank/DDBJ databases">
        <title>Draft genome of the scarab beetle Oryctes borbonicus.</title>
        <authorList>
            <person name="Meyer J.M."/>
            <person name="Markov G.V."/>
            <person name="Baskaran P."/>
            <person name="Herrmann M."/>
            <person name="Sommer R.J."/>
            <person name="Roedelsperger C."/>
        </authorList>
    </citation>
    <scope>NUCLEOTIDE SEQUENCE [LARGE SCALE GENOMIC DNA]</scope>
    <source>
        <strain evidence="15">OB123</strain>
        <tissue evidence="15">Whole animal</tissue>
    </source>
</reference>
<comment type="similarity">
    <text evidence="2 13">Belongs to the methyltransferase superfamily. RRP8 family.</text>
</comment>
<keyword evidence="10" id="KW-0805">Transcription regulation</keyword>
<dbReference type="GO" id="GO:0042149">
    <property type="term" value="P:cellular response to glucose starvation"/>
    <property type="evidence" value="ECO:0007669"/>
    <property type="project" value="TreeGrafter"/>
</dbReference>
<dbReference type="GO" id="GO:0005677">
    <property type="term" value="C:chromatin silencing complex"/>
    <property type="evidence" value="ECO:0007669"/>
    <property type="project" value="TreeGrafter"/>
</dbReference>
<feature type="region of interest" description="Disordered" evidence="14">
    <location>
        <begin position="40"/>
        <end position="96"/>
    </location>
</feature>
<dbReference type="InterPro" id="IPR042036">
    <property type="entry name" value="RRP8_N"/>
</dbReference>
<evidence type="ECO:0000256" key="11">
    <source>
        <dbReference type="ARBA" id="ARBA00023163"/>
    </source>
</evidence>
<dbReference type="EMBL" id="LJIG01009530">
    <property type="protein sequence ID" value="KRT82895.1"/>
    <property type="molecule type" value="Genomic_DNA"/>
</dbReference>
<comment type="subcellular location">
    <subcellularLocation>
        <location evidence="1 13">Nucleus</location>
        <location evidence="1 13">Nucleolus</location>
    </subcellularLocation>
</comment>
<evidence type="ECO:0000313" key="16">
    <source>
        <dbReference type="Proteomes" id="UP000051574"/>
    </source>
</evidence>
<proteinExistence type="inferred from homology"/>
<dbReference type="AlphaFoldDB" id="A0A0T6B684"/>
<dbReference type="GO" id="GO:0033553">
    <property type="term" value="C:rDNA heterochromatin"/>
    <property type="evidence" value="ECO:0007669"/>
    <property type="project" value="TreeGrafter"/>
</dbReference>
<keyword evidence="9" id="KW-0156">Chromatin regulator</keyword>
<feature type="non-terminal residue" evidence="15">
    <location>
        <position position="415"/>
    </location>
</feature>
<evidence type="ECO:0000256" key="14">
    <source>
        <dbReference type="SAM" id="MobiDB-lite"/>
    </source>
</evidence>
<keyword evidence="4" id="KW-0678">Repressor</keyword>
<evidence type="ECO:0000256" key="1">
    <source>
        <dbReference type="ARBA" id="ARBA00004604"/>
    </source>
</evidence>
<keyword evidence="16" id="KW-1185">Reference proteome</keyword>
<name>A0A0T6B684_9SCAR</name>
<dbReference type="Proteomes" id="UP000051574">
    <property type="component" value="Unassembled WGS sequence"/>
</dbReference>
<dbReference type="Gene3D" id="1.10.10.2150">
    <property type="entry name" value="Ribosomal RNA-processing protein 8, N-terminal domain"/>
    <property type="match status" value="1"/>
</dbReference>